<name>A0A3N1H814_9PSEU</name>
<dbReference type="EMBL" id="RJKM01000001">
    <property type="protein sequence ID" value="ROP38679.1"/>
    <property type="molecule type" value="Genomic_DNA"/>
</dbReference>
<comment type="caution">
    <text evidence="3">The sequence shown here is derived from an EMBL/GenBank/DDBJ whole genome shotgun (WGS) entry which is preliminary data.</text>
</comment>
<gene>
    <name evidence="3" type="ORF">EDD40_4041</name>
</gene>
<dbReference type="InterPro" id="IPR012349">
    <property type="entry name" value="Split_barrel_FMN-bd"/>
</dbReference>
<accession>A0A3N1H814</accession>
<reference evidence="3 4" key="1">
    <citation type="submission" date="2018-11" db="EMBL/GenBank/DDBJ databases">
        <title>Sequencing the genomes of 1000 actinobacteria strains.</title>
        <authorList>
            <person name="Klenk H.-P."/>
        </authorList>
    </citation>
    <scope>NUCLEOTIDE SEQUENCE [LARGE SCALE GENOMIC DNA]</scope>
    <source>
        <strain evidence="3 4">DSM 44231</strain>
    </source>
</reference>
<sequence>MSVLDSPVGWVNEHIRKYVESDGAEGHEWQPGVFTLLLTTVGRKSGKPRRTALIYQPYGDAYVVVASYGGAPEHPAWYRNLDARNEAEVQVEADVFRATARTATGEERAKLWKLMTEVWPAYDDYAEKTDREIPIVVLERVRG</sequence>
<comment type="similarity">
    <text evidence="1">Belongs to the F420H(2)-dependent quinone reductase family.</text>
</comment>
<protein>
    <submittedName>
        <fullName evidence="3">Deazaflavin-dependent oxidoreductase (Nitroreductase family)</fullName>
    </submittedName>
</protein>
<evidence type="ECO:0000256" key="1">
    <source>
        <dbReference type="ARBA" id="ARBA00008710"/>
    </source>
</evidence>
<dbReference type="Gene3D" id="2.30.110.10">
    <property type="entry name" value="Electron Transport, Fmn-binding Protein, Chain A"/>
    <property type="match status" value="1"/>
</dbReference>
<dbReference type="InterPro" id="IPR004378">
    <property type="entry name" value="F420H2_quin_Rdtase"/>
</dbReference>
<proteinExistence type="inferred from homology"/>
<organism evidence="3 4">
    <name type="scientific">Saccharothrix texasensis</name>
    <dbReference type="NCBI Taxonomy" id="103734"/>
    <lineage>
        <taxon>Bacteria</taxon>
        <taxon>Bacillati</taxon>
        <taxon>Actinomycetota</taxon>
        <taxon>Actinomycetes</taxon>
        <taxon>Pseudonocardiales</taxon>
        <taxon>Pseudonocardiaceae</taxon>
        <taxon>Saccharothrix</taxon>
    </lineage>
</organism>
<keyword evidence="4" id="KW-1185">Reference proteome</keyword>
<dbReference type="GO" id="GO:0016491">
    <property type="term" value="F:oxidoreductase activity"/>
    <property type="evidence" value="ECO:0007669"/>
    <property type="project" value="InterPro"/>
</dbReference>
<dbReference type="PANTHER" id="PTHR39428">
    <property type="entry name" value="F420H(2)-DEPENDENT QUINONE REDUCTASE RV1261C"/>
    <property type="match status" value="1"/>
</dbReference>
<dbReference type="OrthoDB" id="8225825at2"/>
<dbReference type="GO" id="GO:0070967">
    <property type="term" value="F:coenzyme F420 binding"/>
    <property type="evidence" value="ECO:0007669"/>
    <property type="project" value="TreeGrafter"/>
</dbReference>
<evidence type="ECO:0000313" key="3">
    <source>
        <dbReference type="EMBL" id="ROP38679.1"/>
    </source>
</evidence>
<dbReference type="PANTHER" id="PTHR39428:SF1">
    <property type="entry name" value="F420H(2)-DEPENDENT QUINONE REDUCTASE RV1261C"/>
    <property type="match status" value="1"/>
</dbReference>
<dbReference type="Pfam" id="PF04075">
    <property type="entry name" value="F420H2_quin_red"/>
    <property type="match status" value="1"/>
</dbReference>
<dbReference type="NCBIfam" id="TIGR00026">
    <property type="entry name" value="hi_GC_TIGR00026"/>
    <property type="match status" value="1"/>
</dbReference>
<dbReference type="SUPFAM" id="SSF50475">
    <property type="entry name" value="FMN-binding split barrel"/>
    <property type="match status" value="1"/>
</dbReference>
<dbReference type="Proteomes" id="UP000268727">
    <property type="component" value="Unassembled WGS sequence"/>
</dbReference>
<evidence type="ECO:0000313" key="4">
    <source>
        <dbReference type="Proteomes" id="UP000268727"/>
    </source>
</evidence>
<dbReference type="AlphaFoldDB" id="A0A3N1H814"/>
<comment type="catalytic activity">
    <reaction evidence="2">
        <text>oxidized coenzyme F420-(gamma-L-Glu)(n) + a quinol + H(+) = reduced coenzyme F420-(gamma-L-Glu)(n) + a quinone</text>
        <dbReference type="Rhea" id="RHEA:39663"/>
        <dbReference type="Rhea" id="RHEA-COMP:12939"/>
        <dbReference type="Rhea" id="RHEA-COMP:14378"/>
        <dbReference type="ChEBI" id="CHEBI:15378"/>
        <dbReference type="ChEBI" id="CHEBI:24646"/>
        <dbReference type="ChEBI" id="CHEBI:132124"/>
        <dbReference type="ChEBI" id="CHEBI:133980"/>
        <dbReference type="ChEBI" id="CHEBI:139511"/>
    </reaction>
</comment>
<dbReference type="GO" id="GO:0005886">
    <property type="term" value="C:plasma membrane"/>
    <property type="evidence" value="ECO:0007669"/>
    <property type="project" value="TreeGrafter"/>
</dbReference>
<evidence type="ECO:0000256" key="2">
    <source>
        <dbReference type="ARBA" id="ARBA00049106"/>
    </source>
</evidence>
<dbReference type="RefSeq" id="WP_123744283.1">
    <property type="nucleotide sequence ID" value="NZ_RJKM01000001.1"/>
</dbReference>